<dbReference type="STRING" id="521095.Apar_0226"/>
<accession>C8W970</accession>
<dbReference type="Pfam" id="PF00857">
    <property type="entry name" value="Isochorismatase"/>
    <property type="match status" value="1"/>
</dbReference>
<dbReference type="eggNOG" id="COG1335">
    <property type="taxonomic scope" value="Bacteria"/>
</dbReference>
<dbReference type="AlphaFoldDB" id="C8W970"/>
<dbReference type="InterPro" id="IPR000868">
    <property type="entry name" value="Isochorismatase-like_dom"/>
</dbReference>
<organism evidence="3 4">
    <name type="scientific">Lancefieldella parvula (strain ATCC 33793 / DSM 20469 / CCUG 32760 / JCM 10300 / KCTC 3663 / VPI 0546 / 1246)</name>
    <name type="common">Atopobium parvulum</name>
    <dbReference type="NCBI Taxonomy" id="521095"/>
    <lineage>
        <taxon>Bacteria</taxon>
        <taxon>Bacillati</taxon>
        <taxon>Actinomycetota</taxon>
        <taxon>Coriobacteriia</taxon>
        <taxon>Coriobacteriales</taxon>
        <taxon>Atopobiaceae</taxon>
        <taxon>Lancefieldella</taxon>
    </lineage>
</organism>
<dbReference type="GeneID" id="84805764"/>
<keyword evidence="1 3" id="KW-0378">Hydrolase</keyword>
<dbReference type="SUPFAM" id="SSF52499">
    <property type="entry name" value="Isochorismatase-like hydrolases"/>
    <property type="match status" value="1"/>
</dbReference>
<dbReference type="InterPro" id="IPR036380">
    <property type="entry name" value="Isochorismatase-like_sf"/>
</dbReference>
<dbReference type="Gene3D" id="3.40.50.850">
    <property type="entry name" value="Isochorismatase-like"/>
    <property type="match status" value="1"/>
</dbReference>
<dbReference type="OrthoDB" id="9791276at2"/>
<dbReference type="KEGG" id="apv:Apar_0226"/>
<evidence type="ECO:0000256" key="1">
    <source>
        <dbReference type="ARBA" id="ARBA00022801"/>
    </source>
</evidence>
<evidence type="ECO:0000313" key="3">
    <source>
        <dbReference type="EMBL" id="ACV50658.1"/>
    </source>
</evidence>
<sequence>MKALLVVDVQTDVMRFRDTRGLIEACNDRISHYAPEKVMYVVHKMPWERASKKKKFGSGLLVVSDRVFDKRVGNAFSNSQLLQTLKDEQVDEVEIIGIDGNHCVKETALGALENGFKAIVNERAVASMNKREFEGTKQQLRDAGVAVITE</sequence>
<dbReference type="InterPro" id="IPR050272">
    <property type="entry name" value="Isochorismatase-like_hydrls"/>
</dbReference>
<reference evidence="3 4" key="1">
    <citation type="journal article" date="2009" name="Stand. Genomic Sci.">
        <title>Complete genome sequence of Atopobium parvulum type strain (IPP 1246).</title>
        <authorList>
            <person name="Copeland A."/>
            <person name="Sikorski J."/>
            <person name="Lapidus A."/>
            <person name="Nolan M."/>
            <person name="Del Rio T.G."/>
            <person name="Lucas S."/>
            <person name="Chen F."/>
            <person name="Tice H."/>
            <person name="Pitluck S."/>
            <person name="Cheng J.F."/>
            <person name="Pukall R."/>
            <person name="Chertkov O."/>
            <person name="Brettin T."/>
            <person name="Han C."/>
            <person name="Detter J.C."/>
            <person name="Kuske C."/>
            <person name="Bruce D."/>
            <person name="Goodwin L."/>
            <person name="Ivanova N."/>
            <person name="Mavromatis K."/>
            <person name="Mikhailova N."/>
            <person name="Chen A."/>
            <person name="Palaniappan K."/>
            <person name="Chain P."/>
            <person name="Rohde M."/>
            <person name="Goker M."/>
            <person name="Bristow J."/>
            <person name="Eisen J.A."/>
            <person name="Markowitz V."/>
            <person name="Hugenholtz P."/>
            <person name="Kyrpides N.C."/>
            <person name="Klenk H.P."/>
            <person name="Detter J.C."/>
        </authorList>
    </citation>
    <scope>NUCLEOTIDE SEQUENCE [LARGE SCALE GENOMIC DNA]</scope>
    <source>
        <strain evidence="4">ATCC 33793 / DSM 20469 / CCUG 32760 / JCM 10300 / KCTC 3663 / VPI 0546 / 1246</strain>
    </source>
</reference>
<feature type="domain" description="Isochorismatase-like" evidence="2">
    <location>
        <begin position="3"/>
        <end position="149"/>
    </location>
</feature>
<gene>
    <name evidence="3" type="ordered locus">Apar_0226</name>
</gene>
<dbReference type="PANTHER" id="PTHR43540">
    <property type="entry name" value="PEROXYUREIDOACRYLATE/UREIDOACRYLATE AMIDOHYDROLASE-RELATED"/>
    <property type="match status" value="1"/>
</dbReference>
<dbReference type="Proteomes" id="UP000000960">
    <property type="component" value="Chromosome"/>
</dbReference>
<dbReference type="EMBL" id="CP001721">
    <property type="protein sequence ID" value="ACV50658.1"/>
    <property type="molecule type" value="Genomic_DNA"/>
</dbReference>
<proteinExistence type="predicted"/>
<dbReference type="GO" id="GO:0016787">
    <property type="term" value="F:hydrolase activity"/>
    <property type="evidence" value="ECO:0007669"/>
    <property type="project" value="UniProtKB-KW"/>
</dbReference>
<evidence type="ECO:0000313" key="4">
    <source>
        <dbReference type="Proteomes" id="UP000000960"/>
    </source>
</evidence>
<name>C8W970_LANP1</name>
<dbReference type="RefSeq" id="WP_012808316.1">
    <property type="nucleotide sequence ID" value="NC_013203.1"/>
</dbReference>
<protein>
    <submittedName>
        <fullName evidence="3">Isochorismatase hydrolase</fullName>
    </submittedName>
</protein>
<evidence type="ECO:0000259" key="2">
    <source>
        <dbReference type="Pfam" id="PF00857"/>
    </source>
</evidence>
<keyword evidence="4" id="KW-1185">Reference proteome</keyword>
<dbReference type="CDD" id="cd00431">
    <property type="entry name" value="cysteine_hydrolases"/>
    <property type="match status" value="1"/>
</dbReference>
<dbReference type="HOGENOM" id="CLU_109238_1_0_11"/>